<dbReference type="PANTHER" id="PTHR11782:SF83">
    <property type="entry name" value="GUANOSINE-DIPHOSPHATASE"/>
    <property type="match status" value="1"/>
</dbReference>
<evidence type="ECO:0000313" key="7">
    <source>
        <dbReference type="Proteomes" id="UP001479436"/>
    </source>
</evidence>
<sequence length="482" mass="55215">MTEAKLTKRKRELKEELVNEPTTSTSKTDFKSKKLVEKRLDFWNDRVKPVFLVFIFIFISWFYFTSNSKVQDCKREYVSVVDAGSTGSRIHVYTFERCGSEVKLLDELFEQVEPGLSAYAEDPLKAAESLDSLLDQALVKVPKHLHKCTPITIKATAGLRLLGEEKSEEILKAVEKRITEKYPFPLTKEEGVAVLDSAKEGVYAWVTVNYLLKNIGQQERKHTVAILDLGGGSTQIVFEPTLDESHYFPEEHQYKLKFGPHEHLLYQHSHLGYGLMEARKQVKSLVAKTGESSQLIVPHPCLFPRTSQKWEFPTEAGERTVTLVGIATGVDKCHELMEKVLDKSVECNALPCSFNGIYQPKLTETFVNQDIYIFSYFHDITQRLGFKHIIELAEFQLANKKICERKFYEELSESEATKLFMQPDRFHDCLDTSYLFSLLHHAYEIPLDTQLKVAKKIDDIETSWSLGAALTLLDEYSSCKEI</sequence>
<dbReference type="PANTHER" id="PTHR11782">
    <property type="entry name" value="ADENOSINE/GUANOSINE DIPHOSPHATASE"/>
    <property type="match status" value="1"/>
</dbReference>
<dbReference type="Proteomes" id="UP001479436">
    <property type="component" value="Unassembled WGS sequence"/>
</dbReference>
<evidence type="ECO:0000313" key="6">
    <source>
        <dbReference type="EMBL" id="KAK9766420.1"/>
    </source>
</evidence>
<keyword evidence="5" id="KW-0472">Membrane</keyword>
<evidence type="ECO:0000256" key="5">
    <source>
        <dbReference type="SAM" id="Phobius"/>
    </source>
</evidence>
<proteinExistence type="inferred from homology"/>
<name>A0ABR2WY94_9FUNG</name>
<gene>
    <name evidence="6" type="primary">GDA1_1</name>
    <name evidence="6" type="ORF">K7432_004507</name>
</gene>
<comment type="similarity">
    <text evidence="1">Belongs to the GDA1/CD39 NTPase family.</text>
</comment>
<evidence type="ECO:0000256" key="3">
    <source>
        <dbReference type="ARBA" id="ARBA00037742"/>
    </source>
</evidence>
<dbReference type="Gene3D" id="3.30.420.40">
    <property type="match status" value="1"/>
</dbReference>
<dbReference type="GO" id="GO:0004382">
    <property type="term" value="F:GDP phosphatase activity"/>
    <property type="evidence" value="ECO:0007669"/>
    <property type="project" value="UniProtKB-EC"/>
</dbReference>
<evidence type="ECO:0000256" key="4">
    <source>
        <dbReference type="ARBA" id="ARBA00038903"/>
    </source>
</evidence>
<dbReference type="InterPro" id="IPR000407">
    <property type="entry name" value="GDA1_CD39_NTPase"/>
</dbReference>
<keyword evidence="2 6" id="KW-0378">Hydrolase</keyword>
<feature type="transmembrane region" description="Helical" evidence="5">
    <location>
        <begin position="47"/>
        <end position="64"/>
    </location>
</feature>
<protein>
    <recommendedName>
        <fullName evidence="4">guanosine-diphosphatase</fullName>
        <ecNumber evidence="4">3.6.1.42</ecNumber>
    </recommendedName>
</protein>
<dbReference type="EC" id="3.6.1.42" evidence="4"/>
<comment type="function">
    <text evidence="3">After transfer of sugars to endogenous macromolecular acceptors, the enzyme converts nucleoside diphosphates to nucleoside monophosphates which in turn exit the Golgi lumen in a coupled antiporter reaction, allowing entry of additional nucleotide sugar from the cytosol.</text>
</comment>
<comment type="caution">
    <text evidence="6">The sequence shown here is derived from an EMBL/GenBank/DDBJ whole genome shotgun (WGS) entry which is preliminary data.</text>
</comment>
<dbReference type="Gene3D" id="3.30.420.150">
    <property type="entry name" value="Exopolyphosphatase. Domain 2"/>
    <property type="match status" value="1"/>
</dbReference>
<keyword evidence="7" id="KW-1185">Reference proteome</keyword>
<evidence type="ECO:0000256" key="1">
    <source>
        <dbReference type="ARBA" id="ARBA00009283"/>
    </source>
</evidence>
<evidence type="ECO:0000256" key="2">
    <source>
        <dbReference type="ARBA" id="ARBA00022801"/>
    </source>
</evidence>
<reference evidence="6 7" key="1">
    <citation type="submission" date="2023-04" db="EMBL/GenBank/DDBJ databases">
        <title>Genome of Basidiobolus ranarum AG-B5.</title>
        <authorList>
            <person name="Stajich J.E."/>
            <person name="Carter-House D."/>
            <person name="Gryganskyi A."/>
        </authorList>
    </citation>
    <scope>NUCLEOTIDE SEQUENCE [LARGE SCALE GENOMIC DNA]</scope>
    <source>
        <strain evidence="6 7">AG-B5</strain>
    </source>
</reference>
<keyword evidence="5" id="KW-1133">Transmembrane helix</keyword>
<organism evidence="6 7">
    <name type="scientific">Basidiobolus ranarum</name>
    <dbReference type="NCBI Taxonomy" id="34480"/>
    <lineage>
        <taxon>Eukaryota</taxon>
        <taxon>Fungi</taxon>
        <taxon>Fungi incertae sedis</taxon>
        <taxon>Zoopagomycota</taxon>
        <taxon>Entomophthoromycotina</taxon>
        <taxon>Basidiobolomycetes</taxon>
        <taxon>Basidiobolales</taxon>
        <taxon>Basidiobolaceae</taxon>
        <taxon>Basidiobolus</taxon>
    </lineage>
</organism>
<dbReference type="EMBL" id="JASJQH010000156">
    <property type="protein sequence ID" value="KAK9766420.1"/>
    <property type="molecule type" value="Genomic_DNA"/>
</dbReference>
<accession>A0ABR2WY94</accession>
<keyword evidence="5" id="KW-0812">Transmembrane</keyword>
<dbReference type="Pfam" id="PF01150">
    <property type="entry name" value="GDA1_CD39"/>
    <property type="match status" value="1"/>
</dbReference>